<evidence type="ECO:0000313" key="7">
    <source>
        <dbReference type="EMBL" id="KAK0467134.1"/>
    </source>
</evidence>
<keyword evidence="8" id="KW-1185">Reference proteome</keyword>
<evidence type="ECO:0000256" key="1">
    <source>
        <dbReference type="ARBA" id="ARBA00022723"/>
    </source>
</evidence>
<feature type="domain" description="RING-type" evidence="6">
    <location>
        <begin position="136"/>
        <end position="189"/>
    </location>
</feature>
<dbReference type="Gene3D" id="3.30.40.10">
    <property type="entry name" value="Zinc/RING finger domain, C3HC4 (zinc finger)"/>
    <property type="match status" value="1"/>
</dbReference>
<evidence type="ECO:0000256" key="4">
    <source>
        <dbReference type="PROSITE-ProRule" id="PRU00175"/>
    </source>
</evidence>
<keyword evidence="1" id="KW-0479">Metal-binding</keyword>
<dbReference type="SUPFAM" id="SSF57850">
    <property type="entry name" value="RING/U-box"/>
    <property type="match status" value="1"/>
</dbReference>
<evidence type="ECO:0000256" key="5">
    <source>
        <dbReference type="SAM" id="Coils"/>
    </source>
</evidence>
<dbReference type="InterPro" id="IPR018957">
    <property type="entry name" value="Znf_C3HC4_RING-type"/>
</dbReference>
<dbReference type="PROSITE" id="PS00518">
    <property type="entry name" value="ZF_RING_1"/>
    <property type="match status" value="1"/>
</dbReference>
<keyword evidence="5" id="KW-0175">Coiled coil</keyword>
<protein>
    <recommendedName>
        <fullName evidence="6">RING-type domain-containing protein</fullName>
    </recommendedName>
</protein>
<accession>A0AA39NKC9</accession>
<organism evidence="7 8">
    <name type="scientific">Armillaria tabescens</name>
    <name type="common">Ringless honey mushroom</name>
    <name type="synonym">Agaricus tabescens</name>
    <dbReference type="NCBI Taxonomy" id="1929756"/>
    <lineage>
        <taxon>Eukaryota</taxon>
        <taxon>Fungi</taxon>
        <taxon>Dikarya</taxon>
        <taxon>Basidiomycota</taxon>
        <taxon>Agaricomycotina</taxon>
        <taxon>Agaricomycetes</taxon>
        <taxon>Agaricomycetidae</taxon>
        <taxon>Agaricales</taxon>
        <taxon>Marasmiineae</taxon>
        <taxon>Physalacriaceae</taxon>
        <taxon>Desarmillaria</taxon>
    </lineage>
</organism>
<dbReference type="PROSITE" id="PS50089">
    <property type="entry name" value="ZF_RING_2"/>
    <property type="match status" value="1"/>
</dbReference>
<dbReference type="Pfam" id="PF00097">
    <property type="entry name" value="zf-C3HC4"/>
    <property type="match status" value="1"/>
</dbReference>
<name>A0AA39NKC9_ARMTA</name>
<dbReference type="InterPro" id="IPR017907">
    <property type="entry name" value="Znf_RING_CS"/>
</dbReference>
<dbReference type="InterPro" id="IPR013083">
    <property type="entry name" value="Znf_RING/FYVE/PHD"/>
</dbReference>
<evidence type="ECO:0000256" key="2">
    <source>
        <dbReference type="ARBA" id="ARBA00022771"/>
    </source>
</evidence>
<dbReference type="AlphaFoldDB" id="A0AA39NKC9"/>
<dbReference type="InterPro" id="IPR001841">
    <property type="entry name" value="Znf_RING"/>
</dbReference>
<dbReference type="GO" id="GO:0008270">
    <property type="term" value="F:zinc ion binding"/>
    <property type="evidence" value="ECO:0007669"/>
    <property type="project" value="UniProtKB-KW"/>
</dbReference>
<keyword evidence="2 4" id="KW-0863">Zinc-finger</keyword>
<evidence type="ECO:0000256" key="3">
    <source>
        <dbReference type="ARBA" id="ARBA00022833"/>
    </source>
</evidence>
<dbReference type="Proteomes" id="UP001175211">
    <property type="component" value="Unassembled WGS sequence"/>
</dbReference>
<dbReference type="EMBL" id="JAUEPS010000003">
    <property type="protein sequence ID" value="KAK0467134.1"/>
    <property type="molecule type" value="Genomic_DNA"/>
</dbReference>
<gene>
    <name evidence="7" type="ORF">EV420DRAFT_667619</name>
</gene>
<keyword evidence="3" id="KW-0862">Zinc</keyword>
<evidence type="ECO:0000259" key="6">
    <source>
        <dbReference type="PROSITE" id="PS50089"/>
    </source>
</evidence>
<feature type="coiled-coil region" evidence="5">
    <location>
        <begin position="87"/>
        <end position="121"/>
    </location>
</feature>
<evidence type="ECO:0000313" key="8">
    <source>
        <dbReference type="Proteomes" id="UP001175211"/>
    </source>
</evidence>
<dbReference type="RefSeq" id="XP_060337726.1">
    <property type="nucleotide sequence ID" value="XM_060482999.1"/>
</dbReference>
<sequence length="299" mass="34352">MTRSDKKQPVLHRRRSLRLSNLEHGIKLAEPIKLGSFKVHRKRHRVLDDANTTVAPTPSCSPTIAMRTRRMTLSDPDNREQALTWREHDLAMKSKELEQRLAALSKKEEETSALLQQAKEREARDIFRQLEEHFTCSLCYDIMASPFSLNAAGQCGHTFCAMCILKWTFSRLHRLCGCWHESVDCPICRSLVVMTPEKPPRLDFTFPFVPNRTASAICDSWVERLAYLLSETKKGRGGKKNRTRVDNPSDLPHWREGGAARKEWLRKRSEGKALMSSLYSNWSRLTPENFAAMKDDLGV</sequence>
<proteinExistence type="predicted"/>
<reference evidence="7" key="1">
    <citation type="submission" date="2023-06" db="EMBL/GenBank/DDBJ databases">
        <authorList>
            <consortium name="Lawrence Berkeley National Laboratory"/>
            <person name="Ahrendt S."/>
            <person name="Sahu N."/>
            <person name="Indic B."/>
            <person name="Wong-Bajracharya J."/>
            <person name="Merenyi Z."/>
            <person name="Ke H.-M."/>
            <person name="Monk M."/>
            <person name="Kocsube S."/>
            <person name="Drula E."/>
            <person name="Lipzen A."/>
            <person name="Balint B."/>
            <person name="Henrissat B."/>
            <person name="Andreopoulos B."/>
            <person name="Martin F.M."/>
            <person name="Harder C.B."/>
            <person name="Rigling D."/>
            <person name="Ford K.L."/>
            <person name="Foster G.D."/>
            <person name="Pangilinan J."/>
            <person name="Papanicolaou A."/>
            <person name="Barry K."/>
            <person name="LaButti K."/>
            <person name="Viragh M."/>
            <person name="Koriabine M."/>
            <person name="Yan M."/>
            <person name="Riley R."/>
            <person name="Champramary S."/>
            <person name="Plett K.L."/>
            <person name="Tsai I.J."/>
            <person name="Slot J."/>
            <person name="Sipos G."/>
            <person name="Plett J."/>
            <person name="Nagy L.G."/>
            <person name="Grigoriev I.V."/>
        </authorList>
    </citation>
    <scope>NUCLEOTIDE SEQUENCE</scope>
    <source>
        <strain evidence="7">CCBAS 213</strain>
    </source>
</reference>
<dbReference type="GeneID" id="85366547"/>
<comment type="caution">
    <text evidence="7">The sequence shown here is derived from an EMBL/GenBank/DDBJ whole genome shotgun (WGS) entry which is preliminary data.</text>
</comment>